<proteinExistence type="predicted"/>
<dbReference type="RefSeq" id="WP_171218479.1">
    <property type="nucleotide sequence ID" value="NZ_JABEPP010000003.1"/>
</dbReference>
<dbReference type="InterPro" id="IPR009506">
    <property type="entry name" value="YjiS-like"/>
</dbReference>
<dbReference type="AlphaFoldDB" id="A0A849I5K0"/>
<protein>
    <submittedName>
        <fullName evidence="3">DUF1127 domain-containing protein</fullName>
    </submittedName>
</protein>
<dbReference type="Proteomes" id="UP000564885">
    <property type="component" value="Unassembled WGS sequence"/>
</dbReference>
<evidence type="ECO:0000313" key="4">
    <source>
        <dbReference type="Proteomes" id="UP000564885"/>
    </source>
</evidence>
<accession>A0A849I5K0</accession>
<comment type="caution">
    <text evidence="3">The sequence shown here is derived from an EMBL/GenBank/DDBJ whole genome shotgun (WGS) entry which is preliminary data.</text>
</comment>
<evidence type="ECO:0000313" key="3">
    <source>
        <dbReference type="EMBL" id="NNM72974.1"/>
    </source>
</evidence>
<keyword evidence="1" id="KW-1133">Transmembrane helix</keyword>
<dbReference type="Pfam" id="PF06568">
    <property type="entry name" value="YjiS-like"/>
    <property type="match status" value="1"/>
</dbReference>
<keyword evidence="1" id="KW-0472">Membrane</keyword>
<feature type="domain" description="YjiS-like" evidence="2">
    <location>
        <begin position="33"/>
        <end position="62"/>
    </location>
</feature>
<gene>
    <name evidence="3" type="ORF">HJG44_11350</name>
</gene>
<keyword evidence="1" id="KW-0812">Transmembrane</keyword>
<reference evidence="3 4" key="1">
    <citation type="submission" date="2020-04" db="EMBL/GenBank/DDBJ databases">
        <title>Enterovirga sp. isolate from soil.</title>
        <authorList>
            <person name="Chea S."/>
            <person name="Kim D.-U."/>
        </authorList>
    </citation>
    <scope>NUCLEOTIDE SEQUENCE [LARGE SCALE GENOMIC DNA]</scope>
    <source>
        <strain evidence="3 4">DB1703</strain>
    </source>
</reference>
<keyword evidence="4" id="KW-1185">Reference proteome</keyword>
<organism evidence="3 4">
    <name type="scientific">Enterovirga aerilata</name>
    <dbReference type="NCBI Taxonomy" id="2730920"/>
    <lineage>
        <taxon>Bacteria</taxon>
        <taxon>Pseudomonadati</taxon>
        <taxon>Pseudomonadota</taxon>
        <taxon>Alphaproteobacteria</taxon>
        <taxon>Hyphomicrobiales</taxon>
        <taxon>Methylobacteriaceae</taxon>
        <taxon>Enterovirga</taxon>
    </lineage>
</organism>
<dbReference type="EMBL" id="JABEPP010000003">
    <property type="protein sequence ID" value="NNM72974.1"/>
    <property type="molecule type" value="Genomic_DNA"/>
</dbReference>
<sequence>MITTETAATQSFGRAAALRHAAMLVLRTIAGFVRALIHRREVRKLLELDERSLRDIGLIRNDVIGALDQPLVKDPSVILLVRSVDRRRHLRAGAPASRRVKAPARAAAEC</sequence>
<evidence type="ECO:0000259" key="2">
    <source>
        <dbReference type="Pfam" id="PF06568"/>
    </source>
</evidence>
<feature type="transmembrane region" description="Helical" evidence="1">
    <location>
        <begin position="20"/>
        <end position="37"/>
    </location>
</feature>
<name>A0A849I5K0_9HYPH</name>
<evidence type="ECO:0000256" key="1">
    <source>
        <dbReference type="SAM" id="Phobius"/>
    </source>
</evidence>